<sequence>MLNRIITIMVNRGAITAFLPSSVTPALTSLQKFLFPQMFVGLAFHNRQRRIES</sequence>
<dbReference type="EMBL" id="JH719451">
    <property type="protein sequence ID" value="EJF57423.1"/>
    <property type="molecule type" value="Genomic_DNA"/>
</dbReference>
<organism evidence="1 2">
    <name type="scientific">Dichomitus squalens (strain LYAD-421)</name>
    <name type="common">Western red white-rot fungus</name>
    <dbReference type="NCBI Taxonomy" id="732165"/>
    <lineage>
        <taxon>Eukaryota</taxon>
        <taxon>Fungi</taxon>
        <taxon>Dikarya</taxon>
        <taxon>Basidiomycota</taxon>
        <taxon>Agaricomycotina</taxon>
        <taxon>Agaricomycetes</taxon>
        <taxon>Polyporales</taxon>
        <taxon>Polyporaceae</taxon>
        <taxon>Dichomitus</taxon>
    </lineage>
</organism>
<protein>
    <submittedName>
        <fullName evidence="1">Uncharacterized protein</fullName>
    </submittedName>
</protein>
<evidence type="ECO:0000313" key="1">
    <source>
        <dbReference type="EMBL" id="EJF57423.1"/>
    </source>
</evidence>
<reference evidence="1 2" key="1">
    <citation type="journal article" date="2012" name="Science">
        <title>The Paleozoic origin of enzymatic lignin decomposition reconstructed from 31 fungal genomes.</title>
        <authorList>
            <person name="Floudas D."/>
            <person name="Binder M."/>
            <person name="Riley R."/>
            <person name="Barry K."/>
            <person name="Blanchette R.A."/>
            <person name="Henrissat B."/>
            <person name="Martinez A.T."/>
            <person name="Otillar R."/>
            <person name="Spatafora J.W."/>
            <person name="Yadav J.S."/>
            <person name="Aerts A."/>
            <person name="Benoit I."/>
            <person name="Boyd A."/>
            <person name="Carlson A."/>
            <person name="Copeland A."/>
            <person name="Coutinho P.M."/>
            <person name="de Vries R.P."/>
            <person name="Ferreira P."/>
            <person name="Findley K."/>
            <person name="Foster B."/>
            <person name="Gaskell J."/>
            <person name="Glotzer D."/>
            <person name="Gorecki P."/>
            <person name="Heitman J."/>
            <person name="Hesse C."/>
            <person name="Hori C."/>
            <person name="Igarashi K."/>
            <person name="Jurgens J.A."/>
            <person name="Kallen N."/>
            <person name="Kersten P."/>
            <person name="Kohler A."/>
            <person name="Kuees U."/>
            <person name="Kumar T.K.A."/>
            <person name="Kuo A."/>
            <person name="LaButti K."/>
            <person name="Larrondo L.F."/>
            <person name="Lindquist E."/>
            <person name="Ling A."/>
            <person name="Lombard V."/>
            <person name="Lucas S."/>
            <person name="Lundell T."/>
            <person name="Martin R."/>
            <person name="McLaughlin D.J."/>
            <person name="Morgenstern I."/>
            <person name="Morin E."/>
            <person name="Murat C."/>
            <person name="Nagy L.G."/>
            <person name="Nolan M."/>
            <person name="Ohm R.A."/>
            <person name="Patyshakuliyeva A."/>
            <person name="Rokas A."/>
            <person name="Ruiz-Duenas F.J."/>
            <person name="Sabat G."/>
            <person name="Salamov A."/>
            <person name="Samejima M."/>
            <person name="Schmutz J."/>
            <person name="Slot J.C."/>
            <person name="St John F."/>
            <person name="Stenlid J."/>
            <person name="Sun H."/>
            <person name="Sun S."/>
            <person name="Syed K."/>
            <person name="Tsang A."/>
            <person name="Wiebenga A."/>
            <person name="Young D."/>
            <person name="Pisabarro A."/>
            <person name="Eastwood D.C."/>
            <person name="Martin F."/>
            <person name="Cullen D."/>
            <person name="Grigoriev I.V."/>
            <person name="Hibbett D.S."/>
        </authorList>
    </citation>
    <scope>NUCLEOTIDE SEQUENCE [LARGE SCALE GENOMIC DNA]</scope>
    <source>
        <strain evidence="1 2">LYAD-421 SS1</strain>
    </source>
</reference>
<dbReference type="GeneID" id="18839860"/>
<dbReference type="RefSeq" id="XP_007369832.1">
    <property type="nucleotide sequence ID" value="XM_007369770.1"/>
</dbReference>
<dbReference type="AlphaFoldDB" id="R7SNB2"/>
<dbReference type="KEGG" id="dsq:DICSQDRAFT_173979"/>
<dbReference type="HOGENOM" id="CLU_3068641_0_0_1"/>
<evidence type="ECO:0000313" key="2">
    <source>
        <dbReference type="Proteomes" id="UP000053319"/>
    </source>
</evidence>
<accession>R7SNB2</accession>
<gene>
    <name evidence="1" type="ORF">DICSQDRAFT_173979</name>
</gene>
<name>R7SNB2_DICSQ</name>
<proteinExistence type="predicted"/>
<dbReference type="Proteomes" id="UP000053319">
    <property type="component" value="Unassembled WGS sequence"/>
</dbReference>